<evidence type="ECO:0000259" key="4">
    <source>
        <dbReference type="PROSITE" id="PS50970"/>
    </source>
</evidence>
<keyword evidence="3" id="KW-0862">Zinc</keyword>
<feature type="binding site" evidence="3">
    <location>
        <position position="292"/>
    </location>
    <ligand>
        <name>Zn(2+)</name>
        <dbReference type="ChEBI" id="CHEBI:29105"/>
    </ligand>
</feature>
<sequence length="311" mass="33088">MALTSHPLQSLRSTGFITDGGMETSLIFLQGLDLPCFAAFPLLDDEAGRTALAEYYAPYLVVATDRGLGMMLDTPTWRANPDWASLVGYDRDALDRVNRDAVAFVQQIAGSLEGHPVVVNGAIGPRGDGYVVGSTMTVAEATNYHALQVRALSEAGVDLVTATTMNYVEEALGVAQACEDVGVPFAIGFTVETDGCLPSGQSLRSAIEQVDAETAPEYFMVNCAHPTHFSHVFGEGGSWLTRIAAVRSNASTASHAELDEADELDRGDIPGLLDEYVALRSVLPELRVVGGCCGTDHEHIAEISRALLIDA</sequence>
<evidence type="ECO:0000256" key="3">
    <source>
        <dbReference type="PROSITE-ProRule" id="PRU00333"/>
    </source>
</evidence>
<dbReference type="EMBL" id="SOAU01000001">
    <property type="protein sequence ID" value="TDT18173.1"/>
    <property type="molecule type" value="Genomic_DNA"/>
</dbReference>
<organism evidence="5 6">
    <name type="scientific">Ilumatobacter fluminis</name>
    <dbReference type="NCBI Taxonomy" id="467091"/>
    <lineage>
        <taxon>Bacteria</taxon>
        <taxon>Bacillati</taxon>
        <taxon>Actinomycetota</taxon>
        <taxon>Acidimicrobiia</taxon>
        <taxon>Acidimicrobiales</taxon>
        <taxon>Ilumatobacteraceae</taxon>
        <taxon>Ilumatobacter</taxon>
    </lineage>
</organism>
<evidence type="ECO:0000313" key="5">
    <source>
        <dbReference type="EMBL" id="TDT18173.1"/>
    </source>
</evidence>
<dbReference type="GO" id="GO:0032259">
    <property type="term" value="P:methylation"/>
    <property type="evidence" value="ECO:0007669"/>
    <property type="project" value="UniProtKB-KW"/>
</dbReference>
<comment type="cofactor">
    <cofactor evidence="3">
        <name>Zn(2+)</name>
        <dbReference type="ChEBI" id="CHEBI:29105"/>
    </cofactor>
</comment>
<proteinExistence type="predicted"/>
<dbReference type="Proteomes" id="UP000294558">
    <property type="component" value="Unassembled WGS sequence"/>
</dbReference>
<dbReference type="PANTHER" id="PTHR11103">
    <property type="entry name" value="SLR1189 PROTEIN"/>
    <property type="match status" value="1"/>
</dbReference>
<feature type="binding site" evidence="3">
    <location>
        <position position="293"/>
    </location>
    <ligand>
        <name>Zn(2+)</name>
        <dbReference type="ChEBI" id="CHEBI:29105"/>
    </ligand>
</feature>
<name>A0A4R7I612_9ACTN</name>
<keyword evidence="1 3" id="KW-0489">Methyltransferase</keyword>
<dbReference type="GO" id="GO:0008168">
    <property type="term" value="F:methyltransferase activity"/>
    <property type="evidence" value="ECO:0007669"/>
    <property type="project" value="UniProtKB-UniRule"/>
</dbReference>
<dbReference type="GO" id="GO:0046872">
    <property type="term" value="F:metal ion binding"/>
    <property type="evidence" value="ECO:0007669"/>
    <property type="project" value="UniProtKB-KW"/>
</dbReference>
<comment type="caution">
    <text evidence="5">The sequence shown here is derived from an EMBL/GenBank/DDBJ whole genome shotgun (WGS) entry which is preliminary data.</text>
</comment>
<feature type="domain" description="Hcy-binding" evidence="4">
    <location>
        <begin position="4"/>
        <end position="307"/>
    </location>
</feature>
<dbReference type="OrthoDB" id="9803687at2"/>
<keyword evidence="2 3" id="KW-0808">Transferase</keyword>
<dbReference type="InterPro" id="IPR003726">
    <property type="entry name" value="HCY_dom"/>
</dbReference>
<dbReference type="SUPFAM" id="SSF82282">
    <property type="entry name" value="Homocysteine S-methyltransferase"/>
    <property type="match status" value="1"/>
</dbReference>
<evidence type="ECO:0000313" key="6">
    <source>
        <dbReference type="Proteomes" id="UP000294558"/>
    </source>
</evidence>
<reference evidence="5 6" key="1">
    <citation type="submission" date="2019-03" db="EMBL/GenBank/DDBJ databases">
        <title>Sequencing the genomes of 1000 actinobacteria strains.</title>
        <authorList>
            <person name="Klenk H.-P."/>
        </authorList>
    </citation>
    <scope>NUCLEOTIDE SEQUENCE [LARGE SCALE GENOMIC DNA]</scope>
    <source>
        <strain evidence="5 6">DSM 18936</strain>
    </source>
</reference>
<protein>
    <submittedName>
        <fullName evidence="5">Homocysteine S-methyltransferase</fullName>
    </submittedName>
</protein>
<keyword evidence="6" id="KW-1185">Reference proteome</keyword>
<accession>A0A4R7I612</accession>
<feature type="binding site" evidence="3">
    <location>
        <position position="223"/>
    </location>
    <ligand>
        <name>Zn(2+)</name>
        <dbReference type="ChEBI" id="CHEBI:29105"/>
    </ligand>
</feature>
<dbReference type="Pfam" id="PF02574">
    <property type="entry name" value="S-methyl_trans"/>
    <property type="match status" value="1"/>
</dbReference>
<dbReference type="RefSeq" id="WP_133870406.1">
    <property type="nucleotide sequence ID" value="NZ_SOAU01000001.1"/>
</dbReference>
<dbReference type="PANTHER" id="PTHR11103:SF18">
    <property type="entry name" value="SLR1189 PROTEIN"/>
    <property type="match status" value="1"/>
</dbReference>
<evidence type="ECO:0000256" key="1">
    <source>
        <dbReference type="ARBA" id="ARBA00022603"/>
    </source>
</evidence>
<gene>
    <name evidence="5" type="ORF">BDK89_3790</name>
</gene>
<keyword evidence="3" id="KW-0479">Metal-binding</keyword>
<dbReference type="AlphaFoldDB" id="A0A4R7I612"/>
<dbReference type="Gene3D" id="3.20.20.330">
    <property type="entry name" value="Homocysteine-binding-like domain"/>
    <property type="match status" value="1"/>
</dbReference>
<dbReference type="InterPro" id="IPR036589">
    <property type="entry name" value="HCY_dom_sf"/>
</dbReference>
<evidence type="ECO:0000256" key="2">
    <source>
        <dbReference type="ARBA" id="ARBA00022679"/>
    </source>
</evidence>
<dbReference type="PROSITE" id="PS50970">
    <property type="entry name" value="HCY"/>
    <property type="match status" value="1"/>
</dbReference>